<keyword evidence="1" id="KW-0812">Transmembrane</keyword>
<proteinExistence type="predicted"/>
<evidence type="ECO:0000313" key="3">
    <source>
        <dbReference type="Proteomes" id="UP001482620"/>
    </source>
</evidence>
<reference evidence="2 3" key="1">
    <citation type="submission" date="2021-06" db="EMBL/GenBank/DDBJ databases">
        <authorList>
            <person name="Palmer J.M."/>
        </authorList>
    </citation>
    <scope>NUCLEOTIDE SEQUENCE [LARGE SCALE GENOMIC DNA]</scope>
    <source>
        <strain evidence="3">if_2019</strain>
        <tissue evidence="2">Muscle</tissue>
    </source>
</reference>
<dbReference type="EMBL" id="JAHRIQ010061312">
    <property type="protein sequence ID" value="MEQ2241567.1"/>
    <property type="molecule type" value="Genomic_DNA"/>
</dbReference>
<organism evidence="2 3">
    <name type="scientific">Ilyodon furcidens</name>
    <name type="common">goldbreast splitfin</name>
    <dbReference type="NCBI Taxonomy" id="33524"/>
    <lineage>
        <taxon>Eukaryota</taxon>
        <taxon>Metazoa</taxon>
        <taxon>Chordata</taxon>
        <taxon>Craniata</taxon>
        <taxon>Vertebrata</taxon>
        <taxon>Euteleostomi</taxon>
        <taxon>Actinopterygii</taxon>
        <taxon>Neopterygii</taxon>
        <taxon>Teleostei</taxon>
        <taxon>Neoteleostei</taxon>
        <taxon>Acanthomorphata</taxon>
        <taxon>Ovalentaria</taxon>
        <taxon>Atherinomorphae</taxon>
        <taxon>Cyprinodontiformes</taxon>
        <taxon>Goodeidae</taxon>
        <taxon>Ilyodon</taxon>
    </lineage>
</organism>
<keyword evidence="3" id="KW-1185">Reference proteome</keyword>
<protein>
    <submittedName>
        <fullName evidence="2">Uncharacterized protein</fullName>
    </submittedName>
</protein>
<evidence type="ECO:0000313" key="2">
    <source>
        <dbReference type="EMBL" id="MEQ2241567.1"/>
    </source>
</evidence>
<keyword evidence="1" id="KW-1133">Transmembrane helix</keyword>
<comment type="caution">
    <text evidence="2">The sequence shown here is derived from an EMBL/GenBank/DDBJ whole genome shotgun (WGS) entry which is preliminary data.</text>
</comment>
<accession>A0ABV0UCV4</accession>
<dbReference type="Proteomes" id="UP001482620">
    <property type="component" value="Unassembled WGS sequence"/>
</dbReference>
<gene>
    <name evidence="2" type="ORF">ILYODFUR_026584</name>
</gene>
<keyword evidence="1" id="KW-0472">Membrane</keyword>
<name>A0ABV0UCV4_9TELE</name>
<evidence type="ECO:0000256" key="1">
    <source>
        <dbReference type="SAM" id="Phobius"/>
    </source>
</evidence>
<feature type="transmembrane region" description="Helical" evidence="1">
    <location>
        <begin position="31"/>
        <end position="52"/>
    </location>
</feature>
<sequence>MCSETIKAFLKKCVFSFEKARFGEPLPQSKVLFSSIALYLAPSIFILTLTSFPVLAEKKHLHQDGAISKMVPAASFTEFSMQSTMFNLCLIQIMCFLVLVEHIK</sequence>
<feature type="transmembrane region" description="Helical" evidence="1">
    <location>
        <begin position="79"/>
        <end position="100"/>
    </location>
</feature>